<comment type="caution">
    <text evidence="1">The sequence shown here is derived from an EMBL/GenBank/DDBJ whole genome shotgun (WGS) entry which is preliminary data.</text>
</comment>
<protein>
    <submittedName>
        <fullName evidence="1">20064_t:CDS:1</fullName>
    </submittedName>
</protein>
<reference evidence="1 2" key="1">
    <citation type="submission" date="2021-06" db="EMBL/GenBank/DDBJ databases">
        <authorList>
            <person name="Kallberg Y."/>
            <person name="Tangrot J."/>
            <person name="Rosling A."/>
        </authorList>
    </citation>
    <scope>NUCLEOTIDE SEQUENCE [LARGE SCALE GENOMIC DNA]</scope>
    <source>
        <strain evidence="1 2">120-4 pot B 10/14</strain>
    </source>
</reference>
<dbReference type="Proteomes" id="UP000789901">
    <property type="component" value="Unassembled WGS sequence"/>
</dbReference>
<evidence type="ECO:0000313" key="2">
    <source>
        <dbReference type="Proteomes" id="UP000789901"/>
    </source>
</evidence>
<dbReference type="EMBL" id="CAJVQB010039217">
    <property type="protein sequence ID" value="CAG8827149.1"/>
    <property type="molecule type" value="Genomic_DNA"/>
</dbReference>
<proteinExistence type="predicted"/>
<sequence length="68" mass="7816">ENISNPNGLTLWSHTATLVDNYMIVAFGNYGFTNYFSTIYMLDVSKRDSYIWVTDFIPSTMNTTNFSN</sequence>
<evidence type="ECO:0000313" key="1">
    <source>
        <dbReference type="EMBL" id="CAG8827149.1"/>
    </source>
</evidence>
<keyword evidence="2" id="KW-1185">Reference proteome</keyword>
<organism evidence="1 2">
    <name type="scientific">Gigaspora margarita</name>
    <dbReference type="NCBI Taxonomy" id="4874"/>
    <lineage>
        <taxon>Eukaryota</taxon>
        <taxon>Fungi</taxon>
        <taxon>Fungi incertae sedis</taxon>
        <taxon>Mucoromycota</taxon>
        <taxon>Glomeromycotina</taxon>
        <taxon>Glomeromycetes</taxon>
        <taxon>Diversisporales</taxon>
        <taxon>Gigasporaceae</taxon>
        <taxon>Gigaspora</taxon>
    </lineage>
</organism>
<gene>
    <name evidence="1" type="ORF">GMARGA_LOCUS29321</name>
</gene>
<feature type="non-terminal residue" evidence="1">
    <location>
        <position position="1"/>
    </location>
</feature>
<name>A0ABN7WCZ1_GIGMA</name>
<accession>A0ABN7WCZ1</accession>